<feature type="domain" description="DUF7960" evidence="2">
    <location>
        <begin position="1"/>
        <end position="146"/>
    </location>
</feature>
<proteinExistence type="predicted"/>
<evidence type="ECO:0000259" key="2">
    <source>
        <dbReference type="Pfam" id="PF25901"/>
    </source>
</evidence>
<accession>A0A6B0GHB2</accession>
<evidence type="ECO:0000313" key="3">
    <source>
        <dbReference type="EMBL" id="MWG33980.1"/>
    </source>
</evidence>
<dbReference type="RefSeq" id="WP_158203693.1">
    <property type="nucleotide sequence ID" value="NZ_WSZK01000012.1"/>
</dbReference>
<dbReference type="AlphaFoldDB" id="A0A6B0GHB2"/>
<gene>
    <name evidence="3" type="ORF">GQS65_05640</name>
</gene>
<dbReference type="InterPro" id="IPR058266">
    <property type="entry name" value="DUF7960"/>
</dbReference>
<reference evidence="3 4" key="1">
    <citation type="submission" date="2019-12" db="EMBL/GenBank/DDBJ databases">
        <title>Halocatena pleomorpha gen. nov. sp. nov., an extremely halophilic archaeon of family Halobacteriaceae isolated from saltpan soil.</title>
        <authorList>
            <person name="Pal Y."/>
            <person name="Verma A."/>
            <person name="Krishnamurthi S."/>
            <person name="Kumar P."/>
        </authorList>
    </citation>
    <scope>NUCLEOTIDE SEQUENCE [LARGE SCALE GENOMIC DNA]</scope>
    <source>
        <strain evidence="3 4">JCM 16495</strain>
    </source>
</reference>
<dbReference type="EMBL" id="WSZK01000012">
    <property type="protein sequence ID" value="MWG33980.1"/>
    <property type="molecule type" value="Genomic_DNA"/>
</dbReference>
<protein>
    <recommendedName>
        <fullName evidence="2">DUF7960 domain-containing protein</fullName>
    </recommendedName>
</protein>
<dbReference type="Proteomes" id="UP000451471">
    <property type="component" value="Unassembled WGS sequence"/>
</dbReference>
<name>A0A6B0GHB2_9EURY</name>
<feature type="coiled-coil region" evidence="1">
    <location>
        <begin position="101"/>
        <end position="128"/>
    </location>
</feature>
<evidence type="ECO:0000256" key="1">
    <source>
        <dbReference type="SAM" id="Coils"/>
    </source>
</evidence>
<dbReference type="Pfam" id="PF25901">
    <property type="entry name" value="DUF7960"/>
    <property type="match status" value="1"/>
</dbReference>
<dbReference type="OrthoDB" id="159011at2157"/>
<keyword evidence="4" id="KW-1185">Reference proteome</keyword>
<evidence type="ECO:0000313" key="4">
    <source>
        <dbReference type="Proteomes" id="UP000451471"/>
    </source>
</evidence>
<sequence length="151" mass="16989">MYTGKTEKPCCLCGDRETVARLDLPPRAVQSMKNSGPIAWRDIVGEVSIHFCESDWDVVTDLVLDTGMSPLPKCNVAQASLDIREDFEALLNDVRDEPDQAPLEREMLADAEETIERTEREGIEAVNTRAVVEAYVRKWSLEDADRMTTTD</sequence>
<comment type="caution">
    <text evidence="3">The sequence shown here is derived from an EMBL/GenBank/DDBJ whole genome shotgun (WGS) entry which is preliminary data.</text>
</comment>
<keyword evidence="1" id="KW-0175">Coiled coil</keyword>
<organism evidence="3 4">
    <name type="scientific">Halomarina oriensis</name>
    <dbReference type="NCBI Taxonomy" id="671145"/>
    <lineage>
        <taxon>Archaea</taxon>
        <taxon>Methanobacteriati</taxon>
        <taxon>Methanobacteriota</taxon>
        <taxon>Stenosarchaea group</taxon>
        <taxon>Halobacteria</taxon>
        <taxon>Halobacteriales</taxon>
        <taxon>Natronomonadaceae</taxon>
        <taxon>Halomarina</taxon>
    </lineage>
</organism>